<dbReference type="SUPFAM" id="SSF55846">
    <property type="entry name" value="N-acetylmuramoyl-L-alanine amidase-like"/>
    <property type="match status" value="1"/>
</dbReference>
<dbReference type="PANTHER" id="PTHR30417">
    <property type="entry name" value="N-ACETYLMURAMOYL-L-ALANINE AMIDASE AMID"/>
    <property type="match status" value="1"/>
</dbReference>
<dbReference type="InterPro" id="IPR003646">
    <property type="entry name" value="SH3-like_bac-type"/>
</dbReference>
<keyword evidence="4" id="KW-0961">Cell wall biogenesis/degradation</keyword>
<dbReference type="GO" id="GO:0008745">
    <property type="term" value="F:N-acetylmuramoyl-L-alanine amidase activity"/>
    <property type="evidence" value="ECO:0007669"/>
    <property type="project" value="UniProtKB-EC"/>
</dbReference>
<dbReference type="Gene3D" id="3.40.80.10">
    <property type="entry name" value="Peptidoglycan recognition protein-like"/>
    <property type="match status" value="1"/>
</dbReference>
<protein>
    <recommendedName>
        <fullName evidence="2">N-acetylmuramoyl-L-alanine amidase</fullName>
        <ecNumber evidence="2">3.5.1.28</ecNumber>
    </recommendedName>
</protein>
<evidence type="ECO:0000313" key="7">
    <source>
        <dbReference type="Proteomes" id="UP001165367"/>
    </source>
</evidence>
<dbReference type="Proteomes" id="UP001165367">
    <property type="component" value="Unassembled WGS sequence"/>
</dbReference>
<evidence type="ECO:0000256" key="3">
    <source>
        <dbReference type="ARBA" id="ARBA00022801"/>
    </source>
</evidence>
<proteinExistence type="predicted"/>
<evidence type="ECO:0000256" key="2">
    <source>
        <dbReference type="ARBA" id="ARBA00011901"/>
    </source>
</evidence>
<dbReference type="SMART" id="SM00644">
    <property type="entry name" value="Ami_2"/>
    <property type="match status" value="1"/>
</dbReference>
<name>A0ABS9KX70_9BACT</name>
<dbReference type="InterPro" id="IPR002502">
    <property type="entry name" value="Amidase_domain"/>
</dbReference>
<dbReference type="RefSeq" id="WP_237875476.1">
    <property type="nucleotide sequence ID" value="NZ_JAKLTR010000016.1"/>
</dbReference>
<comment type="catalytic activity">
    <reaction evidence="1">
        <text>Hydrolyzes the link between N-acetylmuramoyl residues and L-amino acid residues in certain cell-wall glycopeptides.</text>
        <dbReference type="EC" id="3.5.1.28"/>
    </reaction>
</comment>
<dbReference type="CDD" id="cd06583">
    <property type="entry name" value="PGRP"/>
    <property type="match status" value="1"/>
</dbReference>
<evidence type="ECO:0000256" key="1">
    <source>
        <dbReference type="ARBA" id="ARBA00001561"/>
    </source>
</evidence>
<accession>A0ABS9KX70</accession>
<keyword evidence="3 6" id="KW-0378">Hydrolase</keyword>
<dbReference type="EMBL" id="JAKLTR010000016">
    <property type="protein sequence ID" value="MCG2616939.1"/>
    <property type="molecule type" value="Genomic_DNA"/>
</dbReference>
<dbReference type="Gene3D" id="2.30.30.40">
    <property type="entry name" value="SH3 Domains"/>
    <property type="match status" value="1"/>
</dbReference>
<keyword evidence="7" id="KW-1185">Reference proteome</keyword>
<dbReference type="Pfam" id="PF01510">
    <property type="entry name" value="Amidase_2"/>
    <property type="match status" value="1"/>
</dbReference>
<dbReference type="EC" id="3.5.1.28" evidence="2"/>
<reference evidence="6" key="1">
    <citation type="submission" date="2022-01" db="EMBL/GenBank/DDBJ databases">
        <authorList>
            <person name="Jo J.-H."/>
            <person name="Im W.-T."/>
        </authorList>
    </citation>
    <scope>NUCLEOTIDE SEQUENCE</scope>
    <source>
        <strain evidence="6">NA20</strain>
    </source>
</reference>
<gene>
    <name evidence="6" type="ORF">LZZ85_21760</name>
</gene>
<sequence>MKIVNHLLFDNNNKQVDFKPTPNKGGTYTPQYLVMHYTASTSEKGSINWFLNKEAQASAHLLIDTDGTITQFAPFNIITWHAGISEWNGLVGLNKFSIGIELVNAGRLAKSGSTWISQLDKKTIPDNDVIIATHRNETASTGWQVYSDIQLQVAAEIAAALVKTYSLKDVVGHDEIAPHRKSDPGPAFPMASFRSRAMGRKAATASPFLTTTTVNIRSGAGTQFVTVSDPLPKNTTVEILKREGNWSLVDVTDHIHGLNDIEGWVFSKYLAAK</sequence>
<dbReference type="InterPro" id="IPR036505">
    <property type="entry name" value="Amidase/PGRP_sf"/>
</dbReference>
<dbReference type="Pfam" id="PF08239">
    <property type="entry name" value="SH3_3"/>
    <property type="match status" value="1"/>
</dbReference>
<comment type="caution">
    <text evidence="6">The sequence shown here is derived from an EMBL/GenBank/DDBJ whole genome shotgun (WGS) entry which is preliminary data.</text>
</comment>
<dbReference type="PANTHER" id="PTHR30417:SF1">
    <property type="entry name" value="N-ACETYLMURAMOYL-L-ALANINE AMIDASE AMID"/>
    <property type="match status" value="1"/>
</dbReference>
<evidence type="ECO:0000256" key="4">
    <source>
        <dbReference type="ARBA" id="ARBA00023316"/>
    </source>
</evidence>
<evidence type="ECO:0000313" key="6">
    <source>
        <dbReference type="EMBL" id="MCG2616939.1"/>
    </source>
</evidence>
<evidence type="ECO:0000259" key="5">
    <source>
        <dbReference type="SMART" id="SM00644"/>
    </source>
</evidence>
<feature type="domain" description="N-acetylmuramoyl-L-alanine amidase" evidence="5">
    <location>
        <begin position="16"/>
        <end position="185"/>
    </location>
</feature>
<dbReference type="InterPro" id="IPR051206">
    <property type="entry name" value="NAMLAA_amidase_2"/>
</dbReference>
<organism evidence="6 7">
    <name type="scientific">Terrimonas ginsenosidimutans</name>
    <dbReference type="NCBI Taxonomy" id="2908004"/>
    <lineage>
        <taxon>Bacteria</taxon>
        <taxon>Pseudomonadati</taxon>
        <taxon>Bacteroidota</taxon>
        <taxon>Chitinophagia</taxon>
        <taxon>Chitinophagales</taxon>
        <taxon>Chitinophagaceae</taxon>
        <taxon>Terrimonas</taxon>
    </lineage>
</organism>